<dbReference type="InterPro" id="IPR016181">
    <property type="entry name" value="Acyl_CoA_acyltransferase"/>
</dbReference>
<organism evidence="1 2">
    <name type="scientific">Photobacterium carnosum</name>
    <dbReference type="NCBI Taxonomy" id="2023717"/>
    <lineage>
        <taxon>Bacteria</taxon>
        <taxon>Pseudomonadati</taxon>
        <taxon>Pseudomonadota</taxon>
        <taxon>Gammaproteobacteria</taxon>
        <taxon>Vibrionales</taxon>
        <taxon>Vibrionaceae</taxon>
        <taxon>Photobacterium</taxon>
    </lineage>
</organism>
<proteinExistence type="predicted"/>
<dbReference type="EMBL" id="NPIB01000020">
    <property type="protein sequence ID" value="PLC57096.1"/>
    <property type="molecule type" value="Genomic_DNA"/>
</dbReference>
<name>A0A2N4UQ02_9GAMM</name>
<protein>
    <submittedName>
        <fullName evidence="1">N-acetyltransferase</fullName>
    </submittedName>
</protein>
<keyword evidence="2" id="KW-1185">Reference proteome</keyword>
<keyword evidence="1" id="KW-0808">Transferase</keyword>
<dbReference type="AlphaFoldDB" id="A0A2N4UQ02"/>
<evidence type="ECO:0000313" key="1">
    <source>
        <dbReference type="EMBL" id="PLC57096.1"/>
    </source>
</evidence>
<gene>
    <name evidence="1" type="ORF">CIK00_15045</name>
</gene>
<dbReference type="SUPFAM" id="SSF55729">
    <property type="entry name" value="Acyl-CoA N-acyltransferases (Nat)"/>
    <property type="match status" value="1"/>
</dbReference>
<accession>A0A2N4UQ02</accession>
<evidence type="ECO:0000313" key="2">
    <source>
        <dbReference type="Proteomes" id="UP000234420"/>
    </source>
</evidence>
<sequence>MTINLSIINHVGNQPFGMDNINRIRERAHDLYSINNSDAVLKPLIVNNDDLQELYAFELCDSNGNTLSAMTCEQLPLRKDLAIVTWAYTETMKRNQGYCNQLLDHAITYFTQLNIELILVECKSTDSDSQQFWAQKGFINGINTEDPTVVYLCSNIEAL</sequence>
<comment type="caution">
    <text evidence="1">The sequence shown here is derived from an EMBL/GenBank/DDBJ whole genome shotgun (WGS) entry which is preliminary data.</text>
</comment>
<reference evidence="1 2" key="1">
    <citation type="journal article" date="2018" name="Syst. Appl. Microbiol.">
        <title>Photobacterium carnosum sp. nov., isolated from spoiled modified atmosphere packaged poultry meat.</title>
        <authorList>
            <person name="Hilgarth M."/>
            <person name="Fuertes S."/>
            <person name="Ehrmann M."/>
            <person name="Vogel R.F."/>
        </authorList>
    </citation>
    <scope>NUCLEOTIDE SEQUENCE [LARGE SCALE GENOMIC DNA]</scope>
    <source>
        <strain evidence="1 2">TMW 2.2021</strain>
    </source>
</reference>
<dbReference type="RefSeq" id="WP_065208506.1">
    <property type="nucleotide sequence ID" value="NZ_JABJXE010000015.1"/>
</dbReference>
<dbReference type="GO" id="GO:0016740">
    <property type="term" value="F:transferase activity"/>
    <property type="evidence" value="ECO:0007669"/>
    <property type="project" value="UniProtKB-KW"/>
</dbReference>
<dbReference type="Proteomes" id="UP000234420">
    <property type="component" value="Unassembled WGS sequence"/>
</dbReference>
<dbReference type="Gene3D" id="3.40.630.30">
    <property type="match status" value="1"/>
</dbReference>